<evidence type="ECO:0000256" key="14">
    <source>
        <dbReference type="ARBA" id="ARBA00023170"/>
    </source>
</evidence>
<reference evidence="20" key="1">
    <citation type="submission" date="2022-02" db="EMBL/GenBank/DDBJ databases">
        <authorList>
            <person name="Henning P.M."/>
            <person name="McCubbin A.G."/>
            <person name="Shore J.S."/>
        </authorList>
    </citation>
    <scope>NUCLEOTIDE SEQUENCE</scope>
    <source>
        <strain evidence="20">F60SS</strain>
        <tissue evidence="20">Leaves</tissue>
    </source>
</reference>
<keyword evidence="21" id="KW-1185">Reference proteome</keyword>
<evidence type="ECO:0000313" key="20">
    <source>
        <dbReference type="EMBL" id="KAJ4824023.1"/>
    </source>
</evidence>
<dbReference type="FunFam" id="3.30.200.20:FF:000195">
    <property type="entry name" value="G-type lectin S-receptor-like serine/threonine-protein kinase"/>
    <property type="match status" value="1"/>
</dbReference>
<dbReference type="PANTHER" id="PTHR27002">
    <property type="entry name" value="RECEPTOR-LIKE SERINE/THREONINE-PROTEIN KINASE SD1-8"/>
    <property type="match status" value="1"/>
</dbReference>
<accession>A0A9Q0J0L4</accession>
<keyword evidence="12" id="KW-0472">Membrane</keyword>
<evidence type="ECO:0000256" key="8">
    <source>
        <dbReference type="ARBA" id="ARBA00022741"/>
    </source>
</evidence>
<evidence type="ECO:0000256" key="2">
    <source>
        <dbReference type="ARBA" id="ARBA00012513"/>
    </source>
</evidence>
<evidence type="ECO:0000256" key="18">
    <source>
        <dbReference type="PROSITE-ProRule" id="PRU10141"/>
    </source>
</evidence>
<organism evidence="20 21">
    <name type="scientific">Turnera subulata</name>
    <dbReference type="NCBI Taxonomy" id="218843"/>
    <lineage>
        <taxon>Eukaryota</taxon>
        <taxon>Viridiplantae</taxon>
        <taxon>Streptophyta</taxon>
        <taxon>Embryophyta</taxon>
        <taxon>Tracheophyta</taxon>
        <taxon>Spermatophyta</taxon>
        <taxon>Magnoliopsida</taxon>
        <taxon>eudicotyledons</taxon>
        <taxon>Gunneridae</taxon>
        <taxon>Pentapetalae</taxon>
        <taxon>rosids</taxon>
        <taxon>fabids</taxon>
        <taxon>Malpighiales</taxon>
        <taxon>Passifloraceae</taxon>
        <taxon>Turnera</taxon>
    </lineage>
</organism>
<evidence type="ECO:0000256" key="17">
    <source>
        <dbReference type="ARBA" id="ARBA00048679"/>
    </source>
</evidence>
<evidence type="ECO:0000256" key="1">
    <source>
        <dbReference type="ARBA" id="ARBA00004167"/>
    </source>
</evidence>
<dbReference type="EC" id="2.7.11.1" evidence="2"/>
<sequence>MASNHLTGKEKETNDEEMHLFNLDTIGTATNNFSDANKIGEGGFGSVYKGTLLSGKEIAVKKLSKNSRQGAQEFRNEAFLISKLQHKNLVGLIGTCTEGEDRMLIYEYMANKSLDYFIYDVERSALLAWKTRHNTILDVERSALLAWKTRHNTILGIARGLLYLHQDSKLQVIHRDLKPSNILLDRKLTPKISDFGLARIFGDDNGDQGKTNRVVGTYGYMSPEYAINGIFSIKSDVFSLGVLLLEILSGKKNRGFSHPDHHHNLLGHAWLLWREGRGFELMDSSLEDSYIKPQVIKCIHVGLLCVQNFPDDRPQMSTVVLMLTNEGAVLPQPKQPGSKKRRGKAKCNTLMILLLKWIEIPESNYVKTSTHFTGKENEANGEEMHLFNLDTIATATNNFCHANKFGEGGFGSVYKGTFLTGKEIAVKKLSKNSRQGAQEFRNEAFLISKLQHKNLVGLIGTCTEGVERMLIYEYMANKSLDYFIFDVERSALLAWKTRHSIILGTARGLLYLHQDSKLQVIHRDLKPSNILLDSNLIPKISDFGLARIFGDDDGDQAETNRVIGTYGYMSPEYAINGIFSVKSDVFSFGVLLLEIVSGKRNRGFSHSDHHHNLLGHTWLLWREGKALELMDLTLEDSCIKSQVIKCIHLGLLCVQNFPEDRPEMSTVVLMLTNEGAALPQPKQPGLAKVLKKYDKQTGGLFQLPFIQKVLEQPFFTTDLVSRLVKQCEDIIDDVFPVEEEEKAKQ</sequence>
<dbReference type="CDD" id="cd14066">
    <property type="entry name" value="STKc_IRAK"/>
    <property type="match status" value="1"/>
</dbReference>
<evidence type="ECO:0000256" key="3">
    <source>
        <dbReference type="ARBA" id="ARBA00022527"/>
    </source>
</evidence>
<keyword evidence="3" id="KW-0723">Serine/threonine-protein kinase</keyword>
<dbReference type="PROSITE" id="PS50011">
    <property type="entry name" value="PROTEIN_KINASE_DOM"/>
    <property type="match status" value="2"/>
</dbReference>
<feature type="domain" description="Protein kinase" evidence="19">
    <location>
        <begin position="33"/>
        <end position="330"/>
    </location>
</feature>
<keyword evidence="6" id="KW-0732">Signal</keyword>
<evidence type="ECO:0000256" key="4">
    <source>
        <dbReference type="ARBA" id="ARBA00022679"/>
    </source>
</evidence>
<keyword evidence="7" id="KW-0677">Repeat</keyword>
<comment type="caution">
    <text evidence="20">The sequence shown here is derived from an EMBL/GenBank/DDBJ whole genome shotgun (WGS) entry which is preliminary data.</text>
</comment>
<dbReference type="FunFam" id="3.30.200.20:FF:000727">
    <property type="entry name" value="Cysteine-rich RLK (RECEPTOR-like protein kinase) 23"/>
    <property type="match status" value="1"/>
</dbReference>
<evidence type="ECO:0000256" key="12">
    <source>
        <dbReference type="ARBA" id="ARBA00023136"/>
    </source>
</evidence>
<dbReference type="Pfam" id="PF07714">
    <property type="entry name" value="PK_Tyr_Ser-Thr"/>
    <property type="match status" value="2"/>
</dbReference>
<keyword evidence="14" id="KW-0675">Receptor</keyword>
<keyword evidence="8 18" id="KW-0547">Nucleotide-binding</keyword>
<dbReference type="PROSITE" id="PS00108">
    <property type="entry name" value="PROTEIN_KINASE_ST"/>
    <property type="match status" value="2"/>
</dbReference>
<comment type="catalytic activity">
    <reaction evidence="17">
        <text>L-seryl-[protein] + ATP = O-phospho-L-seryl-[protein] + ADP + H(+)</text>
        <dbReference type="Rhea" id="RHEA:17989"/>
        <dbReference type="Rhea" id="RHEA-COMP:9863"/>
        <dbReference type="Rhea" id="RHEA-COMP:11604"/>
        <dbReference type="ChEBI" id="CHEBI:15378"/>
        <dbReference type="ChEBI" id="CHEBI:29999"/>
        <dbReference type="ChEBI" id="CHEBI:30616"/>
        <dbReference type="ChEBI" id="CHEBI:83421"/>
        <dbReference type="ChEBI" id="CHEBI:456216"/>
        <dbReference type="EC" id="2.7.11.1"/>
    </reaction>
</comment>
<evidence type="ECO:0000259" key="19">
    <source>
        <dbReference type="PROSITE" id="PS50011"/>
    </source>
</evidence>
<evidence type="ECO:0000256" key="5">
    <source>
        <dbReference type="ARBA" id="ARBA00022692"/>
    </source>
</evidence>
<keyword evidence="15" id="KW-0325">Glycoprotein</keyword>
<evidence type="ECO:0000256" key="9">
    <source>
        <dbReference type="ARBA" id="ARBA00022777"/>
    </source>
</evidence>
<dbReference type="GO" id="GO:0005886">
    <property type="term" value="C:plasma membrane"/>
    <property type="evidence" value="ECO:0007669"/>
    <property type="project" value="TreeGrafter"/>
</dbReference>
<evidence type="ECO:0000256" key="15">
    <source>
        <dbReference type="ARBA" id="ARBA00023180"/>
    </source>
</evidence>
<dbReference type="InterPro" id="IPR001245">
    <property type="entry name" value="Ser-Thr/Tyr_kinase_cat_dom"/>
</dbReference>
<dbReference type="OrthoDB" id="1287417at2759"/>
<dbReference type="Proteomes" id="UP001141552">
    <property type="component" value="Unassembled WGS sequence"/>
</dbReference>
<dbReference type="PANTHER" id="PTHR27002:SF214">
    <property type="entry name" value="RECEPTOR-LIKE SERINE_THREONINE-PROTEIN KINASE"/>
    <property type="match status" value="1"/>
</dbReference>
<dbReference type="FunFam" id="1.10.510.10:FF:000060">
    <property type="entry name" value="G-type lectin S-receptor-like serine/threonine-protein kinase"/>
    <property type="match status" value="2"/>
</dbReference>
<proteinExistence type="predicted"/>
<dbReference type="InterPro" id="IPR017441">
    <property type="entry name" value="Protein_kinase_ATP_BS"/>
</dbReference>
<dbReference type="SUPFAM" id="SSF56112">
    <property type="entry name" value="Protein kinase-like (PK-like)"/>
    <property type="match status" value="2"/>
</dbReference>
<dbReference type="InterPro" id="IPR011009">
    <property type="entry name" value="Kinase-like_dom_sf"/>
</dbReference>
<dbReference type="InterPro" id="IPR008271">
    <property type="entry name" value="Ser/Thr_kinase_AS"/>
</dbReference>
<comment type="subcellular location">
    <subcellularLocation>
        <location evidence="1">Membrane</location>
        <topology evidence="1">Single-pass membrane protein</topology>
    </subcellularLocation>
</comment>
<dbReference type="EMBL" id="JAKUCV010007293">
    <property type="protein sequence ID" value="KAJ4824023.1"/>
    <property type="molecule type" value="Genomic_DNA"/>
</dbReference>
<keyword evidence="9" id="KW-0418">Kinase</keyword>
<dbReference type="GO" id="GO:0005524">
    <property type="term" value="F:ATP binding"/>
    <property type="evidence" value="ECO:0007669"/>
    <property type="project" value="UniProtKB-UniRule"/>
</dbReference>
<keyword evidence="10 18" id="KW-0067">ATP-binding</keyword>
<feature type="binding site" evidence="18">
    <location>
        <position position="62"/>
    </location>
    <ligand>
        <name>ATP</name>
        <dbReference type="ChEBI" id="CHEBI:30616"/>
    </ligand>
</feature>
<keyword evidence="11" id="KW-1133">Transmembrane helix</keyword>
<dbReference type="SMART" id="SM00220">
    <property type="entry name" value="S_TKc"/>
    <property type="match status" value="2"/>
</dbReference>
<dbReference type="AlphaFoldDB" id="A0A9Q0J0L4"/>
<keyword evidence="13" id="KW-1015">Disulfide bond</keyword>
<reference evidence="20" key="2">
    <citation type="journal article" date="2023" name="Plants (Basel)">
        <title>Annotation of the Turnera subulata (Passifloraceae) Draft Genome Reveals the S-Locus Evolved after the Divergence of Turneroideae from Passifloroideae in a Stepwise Manner.</title>
        <authorList>
            <person name="Henning P.M."/>
            <person name="Roalson E.H."/>
            <person name="Mir W."/>
            <person name="McCubbin A.G."/>
            <person name="Shore J.S."/>
        </authorList>
    </citation>
    <scope>NUCLEOTIDE SEQUENCE</scope>
    <source>
        <strain evidence="20">F60SS</strain>
    </source>
</reference>
<gene>
    <name evidence="20" type="ORF">Tsubulata_021450</name>
</gene>
<dbReference type="GO" id="GO:0004674">
    <property type="term" value="F:protein serine/threonine kinase activity"/>
    <property type="evidence" value="ECO:0007669"/>
    <property type="project" value="UniProtKB-KW"/>
</dbReference>
<dbReference type="Gene3D" id="1.10.510.10">
    <property type="entry name" value="Transferase(Phosphotransferase) domain 1"/>
    <property type="match status" value="2"/>
</dbReference>
<protein>
    <recommendedName>
        <fullName evidence="2">non-specific serine/threonine protein kinase</fullName>
        <ecNumber evidence="2">2.7.11.1</ecNumber>
    </recommendedName>
</protein>
<evidence type="ECO:0000313" key="21">
    <source>
        <dbReference type="Proteomes" id="UP001141552"/>
    </source>
</evidence>
<evidence type="ECO:0000256" key="10">
    <source>
        <dbReference type="ARBA" id="ARBA00022840"/>
    </source>
</evidence>
<keyword evidence="5" id="KW-0812">Transmembrane</keyword>
<evidence type="ECO:0000256" key="7">
    <source>
        <dbReference type="ARBA" id="ARBA00022737"/>
    </source>
</evidence>
<evidence type="ECO:0000256" key="6">
    <source>
        <dbReference type="ARBA" id="ARBA00022729"/>
    </source>
</evidence>
<feature type="domain" description="Protein kinase" evidence="19">
    <location>
        <begin position="399"/>
        <end position="745"/>
    </location>
</feature>
<evidence type="ECO:0000256" key="11">
    <source>
        <dbReference type="ARBA" id="ARBA00022989"/>
    </source>
</evidence>
<name>A0A9Q0J0L4_9ROSI</name>
<keyword evidence="4" id="KW-0808">Transferase</keyword>
<dbReference type="InterPro" id="IPR000719">
    <property type="entry name" value="Prot_kinase_dom"/>
</dbReference>
<evidence type="ECO:0000256" key="13">
    <source>
        <dbReference type="ARBA" id="ARBA00023157"/>
    </source>
</evidence>
<dbReference type="PROSITE" id="PS00107">
    <property type="entry name" value="PROTEIN_KINASE_ATP"/>
    <property type="match status" value="1"/>
</dbReference>
<evidence type="ECO:0000256" key="16">
    <source>
        <dbReference type="ARBA" id="ARBA00047899"/>
    </source>
</evidence>
<dbReference type="Gene3D" id="3.30.200.20">
    <property type="entry name" value="Phosphorylase Kinase, domain 1"/>
    <property type="match status" value="2"/>
</dbReference>
<comment type="catalytic activity">
    <reaction evidence="16">
        <text>L-threonyl-[protein] + ATP = O-phospho-L-threonyl-[protein] + ADP + H(+)</text>
        <dbReference type="Rhea" id="RHEA:46608"/>
        <dbReference type="Rhea" id="RHEA-COMP:11060"/>
        <dbReference type="Rhea" id="RHEA-COMP:11605"/>
        <dbReference type="ChEBI" id="CHEBI:15378"/>
        <dbReference type="ChEBI" id="CHEBI:30013"/>
        <dbReference type="ChEBI" id="CHEBI:30616"/>
        <dbReference type="ChEBI" id="CHEBI:61977"/>
        <dbReference type="ChEBI" id="CHEBI:456216"/>
        <dbReference type="EC" id="2.7.11.1"/>
    </reaction>
</comment>